<accession>A0A0R2DXN5</accession>
<sequence length="152" mass="17718">MNQSVEIELHTSFEKIIAQMSKYQGEYIVIPAAFKSKELGVDWGDFHYRNIERLKLITSFIFEISPLVLLKNSRCNSGIAYTHAALADLLRQVVEPAEIRCAKSKYLAYQEYLEDGQYVLTNTKNIHLRENEIILKKFSPQMVWVVYQIIKE</sequence>
<organism evidence="1 2">
    <name type="scientific">Liquorilactobacillus mali KCTC 3596 = DSM 20444</name>
    <dbReference type="NCBI Taxonomy" id="1046596"/>
    <lineage>
        <taxon>Bacteria</taxon>
        <taxon>Bacillati</taxon>
        <taxon>Bacillota</taxon>
        <taxon>Bacilli</taxon>
        <taxon>Lactobacillales</taxon>
        <taxon>Lactobacillaceae</taxon>
        <taxon>Liquorilactobacillus</taxon>
    </lineage>
</organism>
<proteinExistence type="predicted"/>
<gene>
    <name evidence="1" type="ORF">FD00_GL002127</name>
</gene>
<comment type="caution">
    <text evidence="1">The sequence shown here is derived from an EMBL/GenBank/DDBJ whole genome shotgun (WGS) entry which is preliminary data.</text>
</comment>
<dbReference type="AlphaFoldDB" id="A0A0R2DXN5"/>
<dbReference type="EMBL" id="AYYH01000062">
    <property type="protein sequence ID" value="KRN08626.1"/>
    <property type="molecule type" value="Genomic_DNA"/>
</dbReference>
<protein>
    <submittedName>
        <fullName evidence="1">Uncharacterized protein</fullName>
    </submittedName>
</protein>
<evidence type="ECO:0000313" key="1">
    <source>
        <dbReference type="EMBL" id="KRN08626.1"/>
    </source>
</evidence>
<reference evidence="1 2" key="1">
    <citation type="journal article" date="2015" name="Genome Announc.">
        <title>Expanding the biotechnology potential of lactobacilli through comparative genomics of 213 strains and associated genera.</title>
        <authorList>
            <person name="Sun Z."/>
            <person name="Harris H.M."/>
            <person name="McCann A."/>
            <person name="Guo C."/>
            <person name="Argimon S."/>
            <person name="Zhang W."/>
            <person name="Yang X."/>
            <person name="Jeffery I.B."/>
            <person name="Cooney J.C."/>
            <person name="Kagawa T.F."/>
            <person name="Liu W."/>
            <person name="Song Y."/>
            <person name="Salvetti E."/>
            <person name="Wrobel A."/>
            <person name="Rasinkangas P."/>
            <person name="Parkhill J."/>
            <person name="Rea M.C."/>
            <person name="O'Sullivan O."/>
            <person name="Ritari J."/>
            <person name="Douillard F.P."/>
            <person name="Paul Ross R."/>
            <person name="Yang R."/>
            <person name="Briner A.E."/>
            <person name="Felis G.E."/>
            <person name="de Vos W.M."/>
            <person name="Barrangou R."/>
            <person name="Klaenhammer T.R."/>
            <person name="Caufield P.W."/>
            <person name="Cui Y."/>
            <person name="Zhang H."/>
            <person name="O'Toole P.W."/>
        </authorList>
    </citation>
    <scope>NUCLEOTIDE SEQUENCE [LARGE SCALE GENOMIC DNA]</scope>
    <source>
        <strain evidence="1 2">DSM 20444</strain>
    </source>
</reference>
<keyword evidence="2" id="KW-1185">Reference proteome</keyword>
<name>A0A0R2DXN5_9LACO</name>
<dbReference type="PATRIC" id="fig|1046596.6.peg.2232"/>
<evidence type="ECO:0000313" key="2">
    <source>
        <dbReference type="Proteomes" id="UP000050898"/>
    </source>
</evidence>
<dbReference type="Proteomes" id="UP000050898">
    <property type="component" value="Unassembled WGS sequence"/>
</dbReference>